<reference evidence="3" key="1">
    <citation type="journal article" date="2019" name="Int. J. Syst. Evol. Microbiol.">
        <title>The Global Catalogue of Microorganisms (GCM) 10K type strain sequencing project: providing services to taxonomists for standard genome sequencing and annotation.</title>
        <authorList>
            <consortium name="The Broad Institute Genomics Platform"/>
            <consortium name="The Broad Institute Genome Sequencing Center for Infectious Disease"/>
            <person name="Wu L."/>
            <person name="Ma J."/>
        </authorList>
    </citation>
    <scope>NUCLEOTIDE SEQUENCE [LARGE SCALE GENOMIC DNA]</scope>
    <source>
        <strain evidence="3">JCM 14370</strain>
    </source>
</reference>
<feature type="region of interest" description="Disordered" evidence="1">
    <location>
        <begin position="1"/>
        <end position="29"/>
    </location>
</feature>
<accession>A0ABQ2D4X8</accession>
<sequence>MEPAIPAQRGRSPERAEPGQQVSQDPSMQDDRLWVVSVGKVNGSCVCLVIVTHPLQDGKVYSANLFAIFMKSCI</sequence>
<keyword evidence="3" id="KW-1185">Reference proteome</keyword>
<name>A0ABQ2D4X8_9DEIO</name>
<evidence type="ECO:0000313" key="2">
    <source>
        <dbReference type="EMBL" id="GGJ43531.1"/>
    </source>
</evidence>
<comment type="caution">
    <text evidence="2">The sequence shown here is derived from an EMBL/GenBank/DDBJ whole genome shotgun (WGS) entry which is preliminary data.</text>
</comment>
<proteinExistence type="predicted"/>
<protein>
    <submittedName>
        <fullName evidence="2">Uncharacterized protein</fullName>
    </submittedName>
</protein>
<evidence type="ECO:0000313" key="3">
    <source>
        <dbReference type="Proteomes" id="UP000632222"/>
    </source>
</evidence>
<organism evidence="2 3">
    <name type="scientific">Deinococcus roseus</name>
    <dbReference type="NCBI Taxonomy" id="392414"/>
    <lineage>
        <taxon>Bacteria</taxon>
        <taxon>Thermotogati</taxon>
        <taxon>Deinococcota</taxon>
        <taxon>Deinococci</taxon>
        <taxon>Deinococcales</taxon>
        <taxon>Deinococcaceae</taxon>
        <taxon>Deinococcus</taxon>
    </lineage>
</organism>
<dbReference type="Proteomes" id="UP000632222">
    <property type="component" value="Unassembled WGS sequence"/>
</dbReference>
<gene>
    <name evidence="2" type="ORF">GCM10008938_32250</name>
</gene>
<dbReference type="EMBL" id="BMOD01000013">
    <property type="protein sequence ID" value="GGJ43531.1"/>
    <property type="molecule type" value="Genomic_DNA"/>
</dbReference>
<evidence type="ECO:0000256" key="1">
    <source>
        <dbReference type="SAM" id="MobiDB-lite"/>
    </source>
</evidence>